<protein>
    <submittedName>
        <fullName evidence="1">Uncharacterized protein</fullName>
    </submittedName>
</protein>
<name>A0A8S5NB77_9CAUD</name>
<proteinExistence type="predicted"/>
<organism evidence="1">
    <name type="scientific">Myoviridae sp. ctKZW4</name>
    <dbReference type="NCBI Taxonomy" id="2826639"/>
    <lineage>
        <taxon>Viruses</taxon>
        <taxon>Duplodnaviria</taxon>
        <taxon>Heunggongvirae</taxon>
        <taxon>Uroviricota</taxon>
        <taxon>Caudoviricetes</taxon>
    </lineage>
</organism>
<accession>A0A8S5NB77</accession>
<sequence>MSKLVYIVFHSNFLQLFLSRNIQHLLQKVCR</sequence>
<reference evidence="1" key="1">
    <citation type="journal article" date="2021" name="Proc. Natl. Acad. Sci. U.S.A.">
        <title>A Catalog of Tens of Thousands of Viruses from Human Metagenomes Reveals Hidden Associations with Chronic Diseases.</title>
        <authorList>
            <person name="Tisza M.J."/>
            <person name="Buck C.B."/>
        </authorList>
    </citation>
    <scope>NUCLEOTIDE SEQUENCE</scope>
    <source>
        <strain evidence="1">CtKZW4</strain>
    </source>
</reference>
<evidence type="ECO:0000313" key="1">
    <source>
        <dbReference type="EMBL" id="DAD91905.1"/>
    </source>
</evidence>
<dbReference type="EMBL" id="BK015123">
    <property type="protein sequence ID" value="DAD91905.1"/>
    <property type="molecule type" value="Genomic_DNA"/>
</dbReference>